<organism evidence="1 2">
    <name type="scientific">Yoonia tamlensis</name>
    <dbReference type="NCBI Taxonomy" id="390270"/>
    <lineage>
        <taxon>Bacteria</taxon>
        <taxon>Pseudomonadati</taxon>
        <taxon>Pseudomonadota</taxon>
        <taxon>Alphaproteobacteria</taxon>
        <taxon>Rhodobacterales</taxon>
        <taxon>Paracoccaceae</taxon>
        <taxon>Yoonia</taxon>
    </lineage>
</organism>
<dbReference type="Proteomes" id="UP000199478">
    <property type="component" value="Unassembled WGS sequence"/>
</dbReference>
<name>A0A1I6GPK3_9RHOB</name>
<keyword evidence="2" id="KW-1185">Reference proteome</keyword>
<dbReference type="EMBL" id="FOYP01000001">
    <property type="protein sequence ID" value="SFR43987.1"/>
    <property type="molecule type" value="Genomic_DNA"/>
</dbReference>
<protein>
    <submittedName>
        <fullName evidence="1">Uncharacterized conserved protein YaeQ, suppresses RfaH defect</fullName>
    </submittedName>
</protein>
<evidence type="ECO:0000313" key="1">
    <source>
        <dbReference type="EMBL" id="SFR43987.1"/>
    </source>
</evidence>
<dbReference type="OrthoDB" id="5293309at2"/>
<sequence length="181" mass="20603">MAQKSTIYKAELSVADMDRNYYETHNLTVAKHPSETEERLMLRLLAFALNAHEQLEMTKGISTDDEPDIWQKSLSGELELWVALGQPSEKIIRQSCGKAKAVVVYCYGGRTAQMWWDKTQNKTTRFDNLRVINISEQDTTALGQLANRSMKLQVNIQDSEVMVSVDDKIIYVSPEEWKSAG</sequence>
<evidence type="ECO:0000313" key="2">
    <source>
        <dbReference type="Proteomes" id="UP000199478"/>
    </source>
</evidence>
<dbReference type="InterPro" id="IPR009822">
    <property type="entry name" value="YaeQ"/>
</dbReference>
<proteinExistence type="predicted"/>
<dbReference type="PIRSF" id="PIRSF011484">
    <property type="entry name" value="YaeQ"/>
    <property type="match status" value="1"/>
</dbReference>
<dbReference type="SUPFAM" id="SSF52980">
    <property type="entry name" value="Restriction endonuclease-like"/>
    <property type="match status" value="1"/>
</dbReference>
<dbReference type="STRING" id="390270.SAMN04488005_1978"/>
<dbReference type="PANTHER" id="PTHR38784">
    <property type="entry name" value="SUCROSE PHOSPHORYLASE"/>
    <property type="match status" value="1"/>
</dbReference>
<dbReference type="SMART" id="SM01322">
    <property type="entry name" value="YaeQ"/>
    <property type="match status" value="1"/>
</dbReference>
<dbReference type="Gene3D" id="3.10.640.10">
    <property type="entry name" value="Restriction endonuclease-like alpha-beta roll domain"/>
    <property type="match status" value="1"/>
</dbReference>
<dbReference type="InterPro" id="IPR011335">
    <property type="entry name" value="Restrct_endonuc-II-like"/>
</dbReference>
<dbReference type="PANTHER" id="PTHR38784:SF1">
    <property type="entry name" value="SUCROSE PHOSPHORYLASE"/>
    <property type="match status" value="1"/>
</dbReference>
<dbReference type="Pfam" id="PF07152">
    <property type="entry name" value="YaeQ"/>
    <property type="match status" value="1"/>
</dbReference>
<dbReference type="InterPro" id="IPR038590">
    <property type="entry name" value="YaeQ_sf"/>
</dbReference>
<gene>
    <name evidence="1" type="ORF">SAMN04488005_1978</name>
</gene>
<dbReference type="AlphaFoldDB" id="A0A1I6GPK3"/>
<reference evidence="2" key="1">
    <citation type="submission" date="2016-10" db="EMBL/GenBank/DDBJ databases">
        <authorList>
            <person name="Varghese N."/>
            <person name="Submissions S."/>
        </authorList>
    </citation>
    <scope>NUCLEOTIDE SEQUENCE [LARGE SCALE GENOMIC DNA]</scope>
    <source>
        <strain evidence="2">DSM 26879</strain>
    </source>
</reference>
<dbReference type="RefSeq" id="WP_090199447.1">
    <property type="nucleotide sequence ID" value="NZ_FOYP01000001.1"/>
</dbReference>
<dbReference type="CDD" id="cd22368">
    <property type="entry name" value="YaeQ-like"/>
    <property type="match status" value="1"/>
</dbReference>
<accession>A0A1I6GPK3</accession>